<dbReference type="Pfam" id="PF22633">
    <property type="entry name" value="F5_F8_type_C_2"/>
    <property type="match status" value="1"/>
</dbReference>
<dbReference type="InterPro" id="IPR001223">
    <property type="entry name" value="Glyco_hydro18_cat"/>
</dbReference>
<evidence type="ECO:0000259" key="5">
    <source>
        <dbReference type="PROSITE" id="PS50022"/>
    </source>
</evidence>
<evidence type="ECO:0000256" key="3">
    <source>
        <dbReference type="ARBA" id="ARBA00023295"/>
    </source>
</evidence>
<dbReference type="PANTHER" id="PTHR45708">
    <property type="entry name" value="ENDOCHITINASE"/>
    <property type="match status" value="1"/>
</dbReference>
<accession>A0A4R6K600</accession>
<evidence type="ECO:0000313" key="8">
    <source>
        <dbReference type="Proteomes" id="UP000295388"/>
    </source>
</evidence>
<dbReference type="EC" id="3.2.1.14" evidence="1"/>
<reference evidence="7 8" key="1">
    <citation type="submission" date="2019-03" db="EMBL/GenBank/DDBJ databases">
        <title>Genomic Encyclopedia of Type Strains, Phase III (KMG-III): the genomes of soil and plant-associated and newly described type strains.</title>
        <authorList>
            <person name="Whitman W."/>
        </authorList>
    </citation>
    <scope>NUCLEOTIDE SEQUENCE [LARGE SCALE GENOMIC DNA]</scope>
    <source>
        <strain evidence="7 8">VKM Ac-2527</strain>
    </source>
</reference>
<dbReference type="PROSITE" id="PS51910">
    <property type="entry name" value="GH18_2"/>
    <property type="match status" value="1"/>
</dbReference>
<dbReference type="InterPro" id="IPR001579">
    <property type="entry name" value="Glyco_hydro_18_chit_AS"/>
</dbReference>
<keyword evidence="4" id="KW-0732">Signal</keyword>
<gene>
    <name evidence="7" type="ORF">EV643_11434</name>
</gene>
<dbReference type="PROSITE" id="PS01095">
    <property type="entry name" value="GH18_1"/>
    <property type="match status" value="1"/>
</dbReference>
<dbReference type="RefSeq" id="WP_133802846.1">
    <property type="nucleotide sequence ID" value="NZ_SNWQ01000014.1"/>
</dbReference>
<evidence type="ECO:0000256" key="4">
    <source>
        <dbReference type="SAM" id="SignalP"/>
    </source>
</evidence>
<proteinExistence type="predicted"/>
<dbReference type="SUPFAM" id="SSF49785">
    <property type="entry name" value="Galactose-binding domain-like"/>
    <property type="match status" value="1"/>
</dbReference>
<sequence length="457" mass="48086">MLRKAMVLVAAAVLGGSLLTAPAQAAPTRSTADSSSTADSKRVVVYYQTQYLNGTYVSPKALTDNNTGITDVLVGAIHLNGDGTTHLNDHPPSDPRFTQMWADLHAMQALGVHVSAFVGGAAQGTFQRLDTEFDTYYPRLKNLVTTYGLDGLDLDVEENMSQAGINRLIDQLTTDFGADFIITLAPVATALSGGGNLSGFNYDTLERDRAAKIDWYNAQFYCGWGSMANTSGYDNIINRGVFTPNKVVTGVVTNSANCGGYVALPTLKNTLAALVAKYPNFGGVDGWEYFNSDPGGTAAPWQWAREMTSALSGGTGGPANLALNKPATGSTACNANEGLAKAVNGSVSGGNTDKFCSLASSKWLQVDLGSSQALGSAEISHASAGRESASYNTRAFTVQTSTNGSSWTTRATVTNNTAAVTTHSLSGVTARYIRLNITTPTQGTDPATRIYELKVFA</sequence>
<dbReference type="GO" id="GO:0005576">
    <property type="term" value="C:extracellular region"/>
    <property type="evidence" value="ECO:0007669"/>
    <property type="project" value="TreeGrafter"/>
</dbReference>
<dbReference type="Gene3D" id="3.20.20.80">
    <property type="entry name" value="Glycosidases"/>
    <property type="match status" value="1"/>
</dbReference>
<evidence type="ECO:0000256" key="2">
    <source>
        <dbReference type="ARBA" id="ARBA00022801"/>
    </source>
</evidence>
<dbReference type="OrthoDB" id="4326650at2"/>
<comment type="caution">
    <text evidence="7">The sequence shown here is derived from an EMBL/GenBank/DDBJ whole genome shotgun (WGS) entry which is preliminary data.</text>
</comment>
<dbReference type="Gene3D" id="2.60.120.260">
    <property type="entry name" value="Galactose-binding domain-like"/>
    <property type="match status" value="1"/>
</dbReference>
<feature type="signal peptide" evidence="4">
    <location>
        <begin position="1"/>
        <end position="25"/>
    </location>
</feature>
<dbReference type="InterPro" id="IPR017853">
    <property type="entry name" value="GH"/>
</dbReference>
<dbReference type="PROSITE" id="PS50022">
    <property type="entry name" value="FA58C_3"/>
    <property type="match status" value="1"/>
</dbReference>
<keyword evidence="8" id="KW-1185">Reference proteome</keyword>
<dbReference type="EMBL" id="SNWQ01000014">
    <property type="protein sequence ID" value="TDO44889.1"/>
    <property type="molecule type" value="Genomic_DNA"/>
</dbReference>
<dbReference type="GO" id="GO:0008843">
    <property type="term" value="F:endochitinase activity"/>
    <property type="evidence" value="ECO:0007669"/>
    <property type="project" value="UniProtKB-EC"/>
</dbReference>
<feature type="chain" id="PRO_5020543558" description="chitinase" evidence="4">
    <location>
        <begin position="26"/>
        <end position="457"/>
    </location>
</feature>
<organism evidence="7 8">
    <name type="scientific">Kribbella caucasensis</name>
    <dbReference type="NCBI Taxonomy" id="2512215"/>
    <lineage>
        <taxon>Bacteria</taxon>
        <taxon>Bacillati</taxon>
        <taxon>Actinomycetota</taxon>
        <taxon>Actinomycetes</taxon>
        <taxon>Propionibacteriales</taxon>
        <taxon>Kribbellaceae</taxon>
        <taxon>Kribbella</taxon>
    </lineage>
</organism>
<keyword evidence="3" id="KW-0326">Glycosidase</keyword>
<evidence type="ECO:0000313" key="7">
    <source>
        <dbReference type="EMBL" id="TDO44889.1"/>
    </source>
</evidence>
<feature type="domain" description="F5/8 type C" evidence="5">
    <location>
        <begin position="304"/>
        <end position="457"/>
    </location>
</feature>
<dbReference type="Proteomes" id="UP000295388">
    <property type="component" value="Unassembled WGS sequence"/>
</dbReference>
<evidence type="ECO:0000259" key="6">
    <source>
        <dbReference type="PROSITE" id="PS51910"/>
    </source>
</evidence>
<dbReference type="SUPFAM" id="SSF51445">
    <property type="entry name" value="(Trans)glycosidases"/>
    <property type="match status" value="1"/>
</dbReference>
<dbReference type="InterPro" id="IPR000421">
    <property type="entry name" value="FA58C"/>
</dbReference>
<name>A0A4R6K600_9ACTN</name>
<dbReference type="InterPro" id="IPR050542">
    <property type="entry name" value="Glycosyl_Hydrlase18_Chitinase"/>
</dbReference>
<keyword evidence="2 7" id="KW-0378">Hydrolase</keyword>
<protein>
    <recommendedName>
        <fullName evidence="1">chitinase</fullName>
        <ecNumber evidence="1">3.2.1.14</ecNumber>
    </recommendedName>
</protein>
<feature type="domain" description="GH18" evidence="6">
    <location>
        <begin position="41"/>
        <end position="314"/>
    </location>
</feature>
<dbReference type="GO" id="GO:0005975">
    <property type="term" value="P:carbohydrate metabolic process"/>
    <property type="evidence" value="ECO:0007669"/>
    <property type="project" value="InterPro"/>
</dbReference>
<evidence type="ECO:0000256" key="1">
    <source>
        <dbReference type="ARBA" id="ARBA00012729"/>
    </source>
</evidence>
<dbReference type="PANTHER" id="PTHR45708:SF60">
    <property type="entry name" value="III CHITINASE, PUTATIVE (AFU_ORTHOLOGUE AFUA_5G03850)-RELATED"/>
    <property type="match status" value="1"/>
</dbReference>
<dbReference type="AlphaFoldDB" id="A0A4R6K600"/>
<dbReference type="InterPro" id="IPR008979">
    <property type="entry name" value="Galactose-bd-like_sf"/>
</dbReference>